<comment type="caution">
    <text evidence="2">The sequence shown here is derived from an EMBL/GenBank/DDBJ whole genome shotgun (WGS) entry which is preliminary data.</text>
</comment>
<proteinExistence type="predicted"/>
<dbReference type="AlphaFoldDB" id="X8E859"/>
<sequence>MLRPPPVTFRRVSRPEFHRTRVFWHNGRLSTARRAAVRLRRRDTHARQNRTPASCPGR</sequence>
<gene>
    <name evidence="2" type="ORF">I553_7299</name>
</gene>
<protein>
    <submittedName>
        <fullName evidence="2">Uncharacterized protein</fullName>
    </submittedName>
</protein>
<reference evidence="2" key="1">
    <citation type="submission" date="2014-01" db="EMBL/GenBank/DDBJ databases">
        <authorList>
            <person name="Brown-Elliot B."/>
            <person name="Wallace R."/>
            <person name="Lenaerts A."/>
            <person name="Ordway D."/>
            <person name="DeGroote M.A."/>
            <person name="Parker T."/>
            <person name="Sizemore C."/>
            <person name="Tallon L.J."/>
            <person name="Sadzewicz L.K."/>
            <person name="Sengamalay N."/>
            <person name="Fraser C.M."/>
            <person name="Hine E."/>
            <person name="Shefchek K.A."/>
            <person name="Das S.P."/>
            <person name="Tettelin H."/>
        </authorList>
    </citation>
    <scope>NUCLEOTIDE SEQUENCE [LARGE SCALE GENOMIC DNA]</scope>
    <source>
        <strain evidence="2">4042</strain>
    </source>
</reference>
<dbReference type="EMBL" id="JAOB01000006">
    <property type="protein sequence ID" value="EUA76371.1"/>
    <property type="molecule type" value="Genomic_DNA"/>
</dbReference>
<evidence type="ECO:0000256" key="1">
    <source>
        <dbReference type="SAM" id="MobiDB-lite"/>
    </source>
</evidence>
<feature type="region of interest" description="Disordered" evidence="1">
    <location>
        <begin position="39"/>
        <end position="58"/>
    </location>
</feature>
<evidence type="ECO:0000313" key="2">
    <source>
        <dbReference type="EMBL" id="EUA76371.1"/>
    </source>
</evidence>
<feature type="compositionally biased region" description="Basic residues" evidence="1">
    <location>
        <begin position="39"/>
        <end position="48"/>
    </location>
</feature>
<accession>X8E859</accession>
<name>X8E859_MYCXE</name>
<organism evidence="2">
    <name type="scientific">Mycobacterium xenopi 4042</name>
    <dbReference type="NCBI Taxonomy" id="1299334"/>
    <lineage>
        <taxon>Bacteria</taxon>
        <taxon>Bacillati</taxon>
        <taxon>Actinomycetota</taxon>
        <taxon>Actinomycetes</taxon>
        <taxon>Mycobacteriales</taxon>
        <taxon>Mycobacteriaceae</taxon>
        <taxon>Mycobacterium</taxon>
    </lineage>
</organism>